<dbReference type="Proteomes" id="UP000003082">
    <property type="component" value="Unassembled WGS sequence"/>
</dbReference>
<evidence type="ECO:0000313" key="1">
    <source>
        <dbReference type="EMBL" id="EEF13693.1"/>
    </source>
</evidence>
<dbReference type="AlphaFoldDB" id="B9D2R2"/>
<protein>
    <submittedName>
        <fullName evidence="1">Uncharacterized protein</fullName>
    </submittedName>
</protein>
<organism evidence="1 2">
    <name type="scientific">Campylobacter rectus RM3267</name>
    <dbReference type="NCBI Taxonomy" id="553218"/>
    <lineage>
        <taxon>Bacteria</taxon>
        <taxon>Pseudomonadati</taxon>
        <taxon>Campylobacterota</taxon>
        <taxon>Epsilonproteobacteria</taxon>
        <taxon>Campylobacterales</taxon>
        <taxon>Campylobacteraceae</taxon>
        <taxon>Campylobacter</taxon>
    </lineage>
</organism>
<accession>B9D2R2</accession>
<keyword evidence="2" id="KW-1185">Reference proteome</keyword>
<sequence length="38" mass="4568">MNTKKYSERVQKRHKLKINDQILLKNLYSISSQSSLKF</sequence>
<dbReference type="EMBL" id="ACFU01000015">
    <property type="protein sequence ID" value="EEF13693.1"/>
    <property type="molecule type" value="Genomic_DNA"/>
</dbReference>
<evidence type="ECO:0000313" key="2">
    <source>
        <dbReference type="Proteomes" id="UP000003082"/>
    </source>
</evidence>
<name>B9D2R2_CAMRE</name>
<proteinExistence type="predicted"/>
<reference evidence="1 2" key="1">
    <citation type="submission" date="2008-08" db="EMBL/GenBank/DDBJ databases">
        <authorList>
            <person name="Madupu R."/>
            <person name="Durkin A.S."/>
            <person name="Torralba M."/>
            <person name="Methe B."/>
            <person name="Sutton G.G."/>
            <person name="Strausberg R.L."/>
            <person name="Nelson K.E."/>
        </authorList>
    </citation>
    <scope>NUCLEOTIDE SEQUENCE [LARGE SCALE GENOMIC DNA]</scope>
    <source>
        <strain evidence="1 2">RM3267</strain>
    </source>
</reference>
<gene>
    <name evidence="1" type="ORF">CAMRE0001_1007</name>
</gene>
<comment type="caution">
    <text evidence="1">The sequence shown here is derived from an EMBL/GenBank/DDBJ whole genome shotgun (WGS) entry which is preliminary data.</text>
</comment>